<feature type="transmembrane region" description="Helical" evidence="12">
    <location>
        <begin position="71"/>
        <end position="93"/>
    </location>
</feature>
<dbReference type="PANTHER" id="PTHR10031">
    <property type="entry name" value="ATP SYNTHASE LIPID-BINDING PROTEIN, MITOCHONDRIAL"/>
    <property type="match status" value="1"/>
</dbReference>
<evidence type="ECO:0000256" key="8">
    <source>
        <dbReference type="ARBA" id="ARBA00023065"/>
    </source>
</evidence>
<gene>
    <name evidence="12 14" type="primary">atpE</name>
    <name evidence="14" type="ORF">HGG69_01525</name>
</gene>
<keyword evidence="3 12" id="KW-0813">Transport</keyword>
<dbReference type="PROSITE" id="PS00605">
    <property type="entry name" value="ATPASE_C"/>
    <property type="match status" value="1"/>
</dbReference>
<evidence type="ECO:0000256" key="12">
    <source>
        <dbReference type="HAMAP-Rule" id="MF_01396"/>
    </source>
</evidence>
<sequence>MNDIIVNAFDASKAKEVGSNGLSYGLALVGAGLAMLGAGGAGIGQGIAVAKVAEAIGRNPEAKSKLNSTMFIGLSIIETCAIYCFVIALLIIFV</sequence>
<keyword evidence="6 12" id="KW-0375">Hydrogen ion transport</keyword>
<dbReference type="SUPFAM" id="SSF81333">
    <property type="entry name" value="F1F0 ATP synthase subunit C"/>
    <property type="match status" value="1"/>
</dbReference>
<keyword evidence="10 12" id="KW-0472">Membrane</keyword>
<feature type="site" description="Reversibly protonated during proton transport" evidence="12">
    <location>
        <position position="78"/>
    </location>
</feature>
<dbReference type="AlphaFoldDB" id="A0A858U8B7"/>
<dbReference type="Pfam" id="PF00137">
    <property type="entry name" value="ATP-synt_C"/>
    <property type="match status" value="1"/>
</dbReference>
<dbReference type="Gene3D" id="1.20.120.610">
    <property type="entry name" value="lithium bound rotor ring of v- atpase"/>
    <property type="match status" value="1"/>
</dbReference>
<dbReference type="GO" id="GO:0008289">
    <property type="term" value="F:lipid binding"/>
    <property type="evidence" value="ECO:0007669"/>
    <property type="project" value="UniProtKB-KW"/>
</dbReference>
<evidence type="ECO:0000256" key="10">
    <source>
        <dbReference type="ARBA" id="ARBA00023136"/>
    </source>
</evidence>
<evidence type="ECO:0000256" key="9">
    <source>
        <dbReference type="ARBA" id="ARBA00023121"/>
    </source>
</evidence>
<organism evidence="14 15">
    <name type="scientific">Mycoplasma phocoenae</name>
    <dbReference type="NCBI Taxonomy" id="754517"/>
    <lineage>
        <taxon>Bacteria</taxon>
        <taxon>Bacillati</taxon>
        <taxon>Mycoplasmatota</taxon>
        <taxon>Mollicutes</taxon>
        <taxon>Mycoplasmataceae</taxon>
        <taxon>Mycoplasma</taxon>
    </lineage>
</organism>
<dbReference type="GO" id="GO:0045259">
    <property type="term" value="C:proton-transporting ATP synthase complex"/>
    <property type="evidence" value="ECO:0007669"/>
    <property type="project" value="UniProtKB-KW"/>
</dbReference>
<comment type="function">
    <text evidence="12">F(1)F(0) ATP synthase produces ATP from ADP in the presence of a proton or sodium gradient. F-type ATPases consist of two structural domains, F(1) containing the extramembraneous catalytic core and F(0) containing the membrane proton channel, linked together by a central stalk and a peripheral stalk. During catalysis, ATP synthesis in the catalytic domain of F(1) is coupled via a rotary mechanism of the central stalk subunits to proton translocation.</text>
</comment>
<comment type="similarity">
    <text evidence="2 12">Belongs to the ATPase C chain family.</text>
</comment>
<keyword evidence="9 12" id="KW-0446">Lipid-binding</keyword>
<keyword evidence="7 12" id="KW-1133">Transmembrane helix</keyword>
<keyword evidence="4 12" id="KW-0138">CF(0)</keyword>
<comment type="subcellular location">
    <subcellularLocation>
        <location evidence="12">Cell membrane</location>
        <topology evidence="12">Multi-pass membrane protein</topology>
    </subcellularLocation>
    <subcellularLocation>
        <location evidence="1">Membrane</location>
        <topology evidence="1">Multi-pass membrane protein</topology>
    </subcellularLocation>
</comment>
<evidence type="ECO:0000313" key="15">
    <source>
        <dbReference type="Proteomes" id="UP000501060"/>
    </source>
</evidence>
<evidence type="ECO:0000256" key="3">
    <source>
        <dbReference type="ARBA" id="ARBA00022448"/>
    </source>
</evidence>
<dbReference type="GO" id="GO:0033177">
    <property type="term" value="C:proton-transporting two-sector ATPase complex, proton-transporting domain"/>
    <property type="evidence" value="ECO:0007669"/>
    <property type="project" value="InterPro"/>
</dbReference>
<evidence type="ECO:0000256" key="4">
    <source>
        <dbReference type="ARBA" id="ARBA00022547"/>
    </source>
</evidence>
<accession>A0A858U8B7</accession>
<proteinExistence type="inferred from homology"/>
<protein>
    <recommendedName>
        <fullName evidence="12">ATP synthase subunit c</fullName>
    </recommendedName>
    <alternativeName>
        <fullName evidence="12">ATP synthase F(0) sector subunit c</fullName>
    </alternativeName>
    <alternativeName>
        <fullName evidence="12">F-type ATPase subunit c</fullName>
        <shortName evidence="12">F-ATPase subunit c</shortName>
    </alternativeName>
    <alternativeName>
        <fullName evidence="12">Lipid-binding protein</fullName>
    </alternativeName>
</protein>
<name>A0A858U8B7_9MOLU</name>
<dbReference type="InterPro" id="IPR020537">
    <property type="entry name" value="ATP_synth_F0_csu_DDCD_BS"/>
</dbReference>
<keyword evidence="11 12" id="KW-0066">ATP synthesis</keyword>
<dbReference type="InterPro" id="IPR000454">
    <property type="entry name" value="ATP_synth_F0_csu"/>
</dbReference>
<evidence type="ECO:0000256" key="6">
    <source>
        <dbReference type="ARBA" id="ARBA00022781"/>
    </source>
</evidence>
<feature type="domain" description="V-ATPase proteolipid subunit C-like" evidence="13">
    <location>
        <begin position="29"/>
        <end position="91"/>
    </location>
</feature>
<keyword evidence="5 12" id="KW-0812">Transmembrane</keyword>
<dbReference type="GO" id="GO:0046933">
    <property type="term" value="F:proton-transporting ATP synthase activity, rotational mechanism"/>
    <property type="evidence" value="ECO:0007669"/>
    <property type="project" value="UniProtKB-UniRule"/>
</dbReference>
<evidence type="ECO:0000256" key="11">
    <source>
        <dbReference type="ARBA" id="ARBA00023310"/>
    </source>
</evidence>
<dbReference type="CDD" id="cd18121">
    <property type="entry name" value="ATP-synt_Fo_c"/>
    <property type="match status" value="1"/>
</dbReference>
<evidence type="ECO:0000256" key="2">
    <source>
        <dbReference type="ARBA" id="ARBA00006704"/>
    </source>
</evidence>
<dbReference type="Proteomes" id="UP000501060">
    <property type="component" value="Chromosome"/>
</dbReference>
<reference evidence="14 15" key="1">
    <citation type="submission" date="2020-04" db="EMBL/GenBank/DDBJ databases">
        <title>Novel Mycoplasma species detected in Phocoena phocoena (harbor porpoise) from the USA.</title>
        <authorList>
            <person name="Volokhov D.V."/>
        </authorList>
    </citation>
    <scope>NUCLEOTIDE SEQUENCE [LARGE SCALE GENOMIC DNA]</scope>
    <source>
        <strain evidence="14 15">Phocoena C-264-GEN</strain>
    </source>
</reference>
<keyword evidence="8 12" id="KW-0406">Ion transport</keyword>
<dbReference type="InterPro" id="IPR005953">
    <property type="entry name" value="ATP_synth_csu_bac/chlpt"/>
</dbReference>
<dbReference type="PANTHER" id="PTHR10031:SF0">
    <property type="entry name" value="ATPASE PROTEIN 9"/>
    <property type="match status" value="1"/>
</dbReference>
<dbReference type="GO" id="GO:0005886">
    <property type="term" value="C:plasma membrane"/>
    <property type="evidence" value="ECO:0007669"/>
    <property type="project" value="UniProtKB-SubCell"/>
</dbReference>
<dbReference type="KEGG" id="mphe:HGG69_01525"/>
<evidence type="ECO:0000313" key="14">
    <source>
        <dbReference type="EMBL" id="QJG66998.1"/>
    </source>
</evidence>
<evidence type="ECO:0000256" key="1">
    <source>
        <dbReference type="ARBA" id="ARBA00004141"/>
    </source>
</evidence>
<dbReference type="InterPro" id="IPR035921">
    <property type="entry name" value="F/V-ATP_Csub_sf"/>
</dbReference>
<evidence type="ECO:0000256" key="7">
    <source>
        <dbReference type="ARBA" id="ARBA00022989"/>
    </source>
</evidence>
<keyword evidence="12" id="KW-1003">Cell membrane</keyword>
<dbReference type="EMBL" id="CP051481">
    <property type="protein sequence ID" value="QJG66998.1"/>
    <property type="molecule type" value="Genomic_DNA"/>
</dbReference>
<evidence type="ECO:0000256" key="5">
    <source>
        <dbReference type="ARBA" id="ARBA00022692"/>
    </source>
</evidence>
<evidence type="ECO:0000259" key="13">
    <source>
        <dbReference type="Pfam" id="PF00137"/>
    </source>
</evidence>
<keyword evidence="15" id="KW-1185">Reference proteome</keyword>
<dbReference type="PRINTS" id="PR00124">
    <property type="entry name" value="ATPASEC"/>
</dbReference>
<dbReference type="InterPro" id="IPR002379">
    <property type="entry name" value="ATPase_proteolipid_c-like_dom"/>
</dbReference>
<comment type="function">
    <text evidence="12">Key component of the F(0) channel; it plays a direct role in translocation across the membrane. A homomeric c-ring of between 10-14 subunits forms the central stalk rotor element with the F(1) delta and epsilon subunits.</text>
</comment>
<dbReference type="NCBIfam" id="TIGR01260">
    <property type="entry name" value="ATP_synt_c"/>
    <property type="match status" value="1"/>
</dbReference>
<feature type="transmembrane region" description="Helical" evidence="12">
    <location>
        <begin position="24"/>
        <end position="50"/>
    </location>
</feature>
<dbReference type="RefSeq" id="WP_169605049.1">
    <property type="nucleotide sequence ID" value="NZ_CP051481.1"/>
</dbReference>
<dbReference type="HAMAP" id="MF_01396">
    <property type="entry name" value="ATP_synth_c_bact"/>
    <property type="match status" value="1"/>
</dbReference>